<keyword evidence="3" id="KW-1185">Reference proteome</keyword>
<proteinExistence type="predicted"/>
<evidence type="ECO:0000313" key="2">
    <source>
        <dbReference type="EMBL" id="THV00906.1"/>
    </source>
</evidence>
<evidence type="ECO:0000313" key="3">
    <source>
        <dbReference type="Proteomes" id="UP000297245"/>
    </source>
</evidence>
<gene>
    <name evidence="2" type="ORF">K435DRAFT_793743</name>
</gene>
<feature type="transmembrane region" description="Helical" evidence="1">
    <location>
        <begin position="30"/>
        <end position="47"/>
    </location>
</feature>
<dbReference type="Proteomes" id="UP000297245">
    <property type="component" value="Unassembled WGS sequence"/>
</dbReference>
<sequence length="107" mass="12373">MAALFVAAWFAFLFFYQVIGFLKLKPVSGWYFPIGNLYPAGIFLLVTRIRGYLNIIILEFGQNLLSNCRNLVLGRINNEVIFVRNSFLKDLFHTGNLAGNRQYRYPC</sequence>
<keyword evidence="1" id="KW-0812">Transmembrane</keyword>
<organism evidence="2 3">
    <name type="scientific">Dendrothele bispora (strain CBS 962.96)</name>
    <dbReference type="NCBI Taxonomy" id="1314807"/>
    <lineage>
        <taxon>Eukaryota</taxon>
        <taxon>Fungi</taxon>
        <taxon>Dikarya</taxon>
        <taxon>Basidiomycota</taxon>
        <taxon>Agaricomycotina</taxon>
        <taxon>Agaricomycetes</taxon>
        <taxon>Agaricomycetidae</taxon>
        <taxon>Agaricales</taxon>
        <taxon>Agaricales incertae sedis</taxon>
        <taxon>Dendrothele</taxon>
    </lineage>
</organism>
<protein>
    <submittedName>
        <fullName evidence="2">Uncharacterized protein</fullName>
    </submittedName>
</protein>
<keyword evidence="1" id="KW-0472">Membrane</keyword>
<accession>A0A4V6T5K0</accession>
<dbReference type="AlphaFoldDB" id="A0A4V6T5K0"/>
<evidence type="ECO:0000256" key="1">
    <source>
        <dbReference type="SAM" id="Phobius"/>
    </source>
</evidence>
<reference evidence="2 3" key="1">
    <citation type="journal article" date="2019" name="Nat. Ecol. Evol.">
        <title>Megaphylogeny resolves global patterns of mushroom evolution.</title>
        <authorList>
            <person name="Varga T."/>
            <person name="Krizsan K."/>
            <person name="Foldi C."/>
            <person name="Dima B."/>
            <person name="Sanchez-Garcia M."/>
            <person name="Sanchez-Ramirez S."/>
            <person name="Szollosi G.J."/>
            <person name="Szarkandi J.G."/>
            <person name="Papp V."/>
            <person name="Albert L."/>
            <person name="Andreopoulos W."/>
            <person name="Angelini C."/>
            <person name="Antonin V."/>
            <person name="Barry K.W."/>
            <person name="Bougher N.L."/>
            <person name="Buchanan P."/>
            <person name="Buyck B."/>
            <person name="Bense V."/>
            <person name="Catcheside P."/>
            <person name="Chovatia M."/>
            <person name="Cooper J."/>
            <person name="Damon W."/>
            <person name="Desjardin D."/>
            <person name="Finy P."/>
            <person name="Geml J."/>
            <person name="Haridas S."/>
            <person name="Hughes K."/>
            <person name="Justo A."/>
            <person name="Karasinski D."/>
            <person name="Kautmanova I."/>
            <person name="Kiss B."/>
            <person name="Kocsube S."/>
            <person name="Kotiranta H."/>
            <person name="LaButti K.M."/>
            <person name="Lechner B.E."/>
            <person name="Liimatainen K."/>
            <person name="Lipzen A."/>
            <person name="Lukacs Z."/>
            <person name="Mihaltcheva S."/>
            <person name="Morgado L.N."/>
            <person name="Niskanen T."/>
            <person name="Noordeloos M.E."/>
            <person name="Ohm R.A."/>
            <person name="Ortiz-Santana B."/>
            <person name="Ovrebo C."/>
            <person name="Racz N."/>
            <person name="Riley R."/>
            <person name="Savchenko A."/>
            <person name="Shiryaev A."/>
            <person name="Soop K."/>
            <person name="Spirin V."/>
            <person name="Szebenyi C."/>
            <person name="Tomsovsky M."/>
            <person name="Tulloss R.E."/>
            <person name="Uehling J."/>
            <person name="Grigoriev I.V."/>
            <person name="Vagvolgyi C."/>
            <person name="Papp T."/>
            <person name="Martin F.M."/>
            <person name="Miettinen O."/>
            <person name="Hibbett D.S."/>
            <person name="Nagy L.G."/>
        </authorList>
    </citation>
    <scope>NUCLEOTIDE SEQUENCE [LARGE SCALE GENOMIC DNA]</scope>
    <source>
        <strain evidence="2 3">CBS 962.96</strain>
    </source>
</reference>
<dbReference type="EMBL" id="ML179097">
    <property type="protein sequence ID" value="THV00906.1"/>
    <property type="molecule type" value="Genomic_DNA"/>
</dbReference>
<keyword evidence="1" id="KW-1133">Transmembrane helix</keyword>
<name>A0A4V6T5K0_DENBC</name>